<keyword evidence="5" id="KW-1185">Reference proteome</keyword>
<reference evidence="4" key="1">
    <citation type="submission" date="2022-03" db="EMBL/GenBank/DDBJ databases">
        <title>Draft genome sequence of Aduncisulcus paluster, a free-living microaerophilic Fornicata.</title>
        <authorList>
            <person name="Yuyama I."/>
            <person name="Kume K."/>
            <person name="Tamura T."/>
            <person name="Inagaki Y."/>
            <person name="Hashimoto T."/>
        </authorList>
    </citation>
    <scope>NUCLEOTIDE SEQUENCE</scope>
    <source>
        <strain evidence="4">NY0171</strain>
    </source>
</reference>
<comment type="caution">
    <text evidence="4">The sequence shown here is derived from an EMBL/GenBank/DDBJ whole genome shotgun (WGS) entry which is preliminary data.</text>
</comment>
<proteinExistence type="predicted"/>
<evidence type="ECO:0000313" key="4">
    <source>
        <dbReference type="EMBL" id="GKT19627.1"/>
    </source>
</evidence>
<dbReference type="EMBL" id="BQXS01012076">
    <property type="protein sequence ID" value="GKT19627.1"/>
    <property type="molecule type" value="Genomic_DNA"/>
</dbReference>
<dbReference type="InterPro" id="IPR007832">
    <property type="entry name" value="RNA_pol_Rpc34"/>
</dbReference>
<evidence type="ECO:0000313" key="5">
    <source>
        <dbReference type="Proteomes" id="UP001057375"/>
    </source>
</evidence>
<dbReference type="InterPro" id="IPR016049">
    <property type="entry name" value="RNA_pol_Rpc34-like"/>
</dbReference>
<dbReference type="Proteomes" id="UP001057375">
    <property type="component" value="Unassembled WGS sequence"/>
</dbReference>
<keyword evidence="2" id="KW-0804">Transcription</keyword>
<accession>A0ABQ5JW36</accession>
<protein>
    <submittedName>
        <fullName evidence="4">Multi-domain containing protein</fullName>
    </submittedName>
</protein>
<name>A0ABQ5JW36_9EUKA</name>
<evidence type="ECO:0000256" key="2">
    <source>
        <dbReference type="ARBA" id="ARBA00023163"/>
    </source>
</evidence>
<evidence type="ECO:0000256" key="3">
    <source>
        <dbReference type="ARBA" id="ARBA00023242"/>
    </source>
</evidence>
<dbReference type="PANTHER" id="PTHR12780">
    <property type="entry name" value="RNA POLYMERASE III DNA DIRECTED , 39KD SUBUNIT-RELATED"/>
    <property type="match status" value="1"/>
</dbReference>
<organism evidence="4 5">
    <name type="scientific">Aduncisulcus paluster</name>
    <dbReference type="NCBI Taxonomy" id="2918883"/>
    <lineage>
        <taxon>Eukaryota</taxon>
        <taxon>Metamonada</taxon>
        <taxon>Carpediemonas-like organisms</taxon>
        <taxon>Aduncisulcus</taxon>
    </lineage>
</organism>
<sequence length="190" mass="21220">MSTLLKSLRGLESRKFVKRFTPIHGNRKMYIQADLIPDPQISGGVWYDGKDFDKEFINILMKITERYVKLKGFAQSGEISEYISSAGVCKTTLRETEINTLLNAMVYDGRLLKVQEESKRREVFTVPMTETSDGRKAGYIGGFLSATPCAGCPRAASCHPGNVSTNPQSCLYIKAWIGGKDFFDIEDGDK</sequence>
<evidence type="ECO:0000256" key="1">
    <source>
        <dbReference type="ARBA" id="ARBA00004123"/>
    </source>
</evidence>
<gene>
    <name evidence="4" type="ORF">ADUPG1_011542</name>
</gene>
<dbReference type="Pfam" id="PF05158">
    <property type="entry name" value="RNA_pol_Rpc34"/>
    <property type="match status" value="1"/>
</dbReference>
<keyword evidence="3" id="KW-0539">Nucleus</keyword>
<comment type="subcellular location">
    <subcellularLocation>
        <location evidence="1">Nucleus</location>
    </subcellularLocation>
</comment>